<gene>
    <name evidence="2" type="ordered locus">CJA_2398</name>
</gene>
<keyword evidence="1" id="KW-0732">Signal</keyword>
<dbReference type="Proteomes" id="UP000001036">
    <property type="component" value="Chromosome"/>
</dbReference>
<dbReference type="RefSeq" id="WP_012487996.1">
    <property type="nucleotide sequence ID" value="NC_010995.1"/>
</dbReference>
<dbReference type="AlphaFoldDB" id="B3PKD0"/>
<name>B3PKD0_CELJU</name>
<dbReference type="HOGENOM" id="CLU_2141390_0_0_6"/>
<feature type="signal peptide" evidence="1">
    <location>
        <begin position="1"/>
        <end position="20"/>
    </location>
</feature>
<proteinExistence type="predicted"/>
<feature type="chain" id="PRO_5002796663" evidence="1">
    <location>
        <begin position="21"/>
        <end position="112"/>
    </location>
</feature>
<evidence type="ECO:0000256" key="1">
    <source>
        <dbReference type="SAM" id="SignalP"/>
    </source>
</evidence>
<reference evidence="2 3" key="1">
    <citation type="journal article" date="2008" name="J. Bacteriol.">
        <title>Insights into plant cell wall degradation from the genome sequence of the soil bacterium Cellvibrio japonicus.</title>
        <authorList>
            <person name="Deboy R.T."/>
            <person name="Mongodin E.F."/>
            <person name="Fouts D.E."/>
            <person name="Tailford L.E."/>
            <person name="Khouri H."/>
            <person name="Emerson J.B."/>
            <person name="Mohamoud Y."/>
            <person name="Watkins K."/>
            <person name="Henrissat B."/>
            <person name="Gilbert H.J."/>
            <person name="Nelson K.E."/>
        </authorList>
    </citation>
    <scope>NUCLEOTIDE SEQUENCE [LARGE SCALE GENOMIC DNA]</scope>
    <source>
        <strain evidence="2 3">Ueda107</strain>
    </source>
</reference>
<dbReference type="EMBL" id="CP000934">
    <property type="protein sequence ID" value="ACE83486.1"/>
    <property type="molecule type" value="Genomic_DNA"/>
</dbReference>
<dbReference type="OrthoDB" id="5704173at2"/>
<dbReference type="KEGG" id="cja:CJA_2398"/>
<sequence>MYKRPILLLALLLLVLAAFAESGEQGRDPTEPLDYHKPVAKPAAVKLHLSSVLISDQRKLAIINGHSLREGQIIPQSNGMKLMRIDSQGVVVADGGRQKVLRLAPSVIKRHP</sequence>
<dbReference type="eggNOG" id="ENOG5033AIK">
    <property type="taxonomic scope" value="Bacteria"/>
</dbReference>
<accession>B3PKD0</accession>
<keyword evidence="3" id="KW-1185">Reference proteome</keyword>
<dbReference type="STRING" id="498211.CJA_2398"/>
<organism evidence="2 3">
    <name type="scientific">Cellvibrio japonicus (strain Ueda107)</name>
    <name type="common">Pseudomonas fluorescens subsp. cellulosa</name>
    <dbReference type="NCBI Taxonomy" id="498211"/>
    <lineage>
        <taxon>Bacteria</taxon>
        <taxon>Pseudomonadati</taxon>
        <taxon>Pseudomonadota</taxon>
        <taxon>Gammaproteobacteria</taxon>
        <taxon>Cellvibrionales</taxon>
        <taxon>Cellvibrionaceae</taxon>
        <taxon>Cellvibrio</taxon>
    </lineage>
</organism>
<evidence type="ECO:0000313" key="3">
    <source>
        <dbReference type="Proteomes" id="UP000001036"/>
    </source>
</evidence>
<evidence type="ECO:0000313" key="2">
    <source>
        <dbReference type="EMBL" id="ACE83486.1"/>
    </source>
</evidence>
<protein>
    <submittedName>
        <fullName evidence="2">MSHA biogenesis protein MshK</fullName>
    </submittedName>
</protein>